<evidence type="ECO:0000313" key="1">
    <source>
        <dbReference type="EMBL" id="RAH42106.1"/>
    </source>
</evidence>
<keyword evidence="2" id="KW-1185">Reference proteome</keyword>
<sequence length="91" mass="10360">MAWIRPRIATFDSRFIYLEAGPKEQLRENGTAQWSHEIRKTAKIVKRSVSRAKVTSRAAGKKDARLRDWERCHDANGRVRVDSAPGGRKGV</sequence>
<accession>A0ACD1FYX9</accession>
<protein>
    <submittedName>
        <fullName evidence="1">Uncharacterized protein</fullName>
    </submittedName>
</protein>
<dbReference type="EMBL" id="KZ825378">
    <property type="protein sequence ID" value="RAH42106.1"/>
    <property type="molecule type" value="Genomic_DNA"/>
</dbReference>
<proteinExistence type="predicted"/>
<name>A0ACD1FYX9_9EURO</name>
<gene>
    <name evidence="1" type="ORF">BO95DRAFT_467140</name>
</gene>
<organism evidence="1 2">
    <name type="scientific">Aspergillus brunneoviolaceus CBS 621.78</name>
    <dbReference type="NCBI Taxonomy" id="1450534"/>
    <lineage>
        <taxon>Eukaryota</taxon>
        <taxon>Fungi</taxon>
        <taxon>Dikarya</taxon>
        <taxon>Ascomycota</taxon>
        <taxon>Pezizomycotina</taxon>
        <taxon>Eurotiomycetes</taxon>
        <taxon>Eurotiomycetidae</taxon>
        <taxon>Eurotiales</taxon>
        <taxon>Aspergillaceae</taxon>
        <taxon>Aspergillus</taxon>
        <taxon>Aspergillus subgen. Circumdati</taxon>
    </lineage>
</organism>
<evidence type="ECO:0000313" key="2">
    <source>
        <dbReference type="Proteomes" id="UP000249057"/>
    </source>
</evidence>
<dbReference type="Proteomes" id="UP000249057">
    <property type="component" value="Unassembled WGS sequence"/>
</dbReference>
<reference evidence="1" key="1">
    <citation type="submission" date="2018-02" db="EMBL/GenBank/DDBJ databases">
        <title>The genomes of Aspergillus section Nigri reveals drivers in fungal speciation.</title>
        <authorList>
            <consortium name="DOE Joint Genome Institute"/>
            <person name="Vesth T.C."/>
            <person name="Nybo J."/>
            <person name="Theobald S."/>
            <person name="Brandl J."/>
            <person name="Frisvad J.C."/>
            <person name="Nielsen K.F."/>
            <person name="Lyhne E.K."/>
            <person name="Kogle M.E."/>
            <person name="Kuo A."/>
            <person name="Riley R."/>
            <person name="Clum A."/>
            <person name="Nolan M."/>
            <person name="Lipzen A."/>
            <person name="Salamov A."/>
            <person name="Henrissat B."/>
            <person name="Wiebenga A."/>
            <person name="De vries R.P."/>
            <person name="Grigoriev I.V."/>
            <person name="Mortensen U.H."/>
            <person name="Andersen M.R."/>
            <person name="Baker S.E."/>
        </authorList>
    </citation>
    <scope>NUCLEOTIDE SEQUENCE</scope>
    <source>
        <strain evidence="1">CBS 621.78</strain>
    </source>
</reference>